<evidence type="ECO:0000256" key="7">
    <source>
        <dbReference type="ARBA" id="ARBA00022989"/>
    </source>
</evidence>
<reference evidence="14 15" key="1">
    <citation type="submission" date="2016-10" db="EMBL/GenBank/DDBJ databases">
        <authorList>
            <person name="de Groot N.N."/>
        </authorList>
    </citation>
    <scope>NUCLEOTIDE SEQUENCE [LARGE SCALE GENOMIC DNA]</scope>
    <source>
        <strain evidence="14 15">DSM 24956</strain>
    </source>
</reference>
<dbReference type="RefSeq" id="WP_090120043.1">
    <property type="nucleotide sequence ID" value="NZ_FNNJ01000001.1"/>
</dbReference>
<dbReference type="GO" id="GO:0005242">
    <property type="term" value="F:inward rectifier potassium channel activity"/>
    <property type="evidence" value="ECO:0007669"/>
    <property type="project" value="InterPro"/>
</dbReference>
<evidence type="ECO:0000313" key="14">
    <source>
        <dbReference type="EMBL" id="SDW49782.1"/>
    </source>
</evidence>
<dbReference type="InterPro" id="IPR013099">
    <property type="entry name" value="K_chnl_dom"/>
</dbReference>
<evidence type="ECO:0000256" key="9">
    <source>
        <dbReference type="ARBA" id="ARBA00023136"/>
    </source>
</evidence>
<keyword evidence="7 11" id="KW-1133">Transmembrane helix</keyword>
<dbReference type="InterPro" id="IPR014756">
    <property type="entry name" value="Ig_E-set"/>
</dbReference>
<proteinExistence type="predicted"/>
<evidence type="ECO:0000313" key="15">
    <source>
        <dbReference type="Proteomes" id="UP000199595"/>
    </source>
</evidence>
<name>A0A1H2U0N7_9FLAO</name>
<evidence type="ECO:0000256" key="1">
    <source>
        <dbReference type="ARBA" id="ARBA00004141"/>
    </source>
</evidence>
<keyword evidence="8" id="KW-0406">Ion transport</keyword>
<keyword evidence="10 14" id="KW-0407">Ion channel</keyword>
<dbReference type="Gene3D" id="1.10.287.70">
    <property type="match status" value="1"/>
</dbReference>
<keyword evidence="6" id="KW-0630">Potassium</keyword>
<feature type="transmembrane region" description="Helical" evidence="11">
    <location>
        <begin position="53"/>
        <end position="75"/>
    </location>
</feature>
<feature type="transmembrane region" description="Helical" evidence="11">
    <location>
        <begin position="122"/>
        <end position="141"/>
    </location>
</feature>
<dbReference type="GO" id="GO:0034702">
    <property type="term" value="C:monoatomic ion channel complex"/>
    <property type="evidence" value="ECO:0007669"/>
    <property type="project" value="UniProtKB-KW"/>
</dbReference>
<evidence type="ECO:0000256" key="10">
    <source>
        <dbReference type="ARBA" id="ARBA00023303"/>
    </source>
</evidence>
<keyword evidence="5" id="KW-0851">Voltage-gated channel</keyword>
<feature type="domain" description="Inward rectifier potassium channel C-terminal" evidence="13">
    <location>
        <begin position="150"/>
        <end position="303"/>
    </location>
</feature>
<dbReference type="Pfam" id="PF07885">
    <property type="entry name" value="Ion_trans_2"/>
    <property type="match status" value="1"/>
</dbReference>
<dbReference type="SUPFAM" id="SSF81324">
    <property type="entry name" value="Voltage-gated potassium channels"/>
    <property type="match status" value="1"/>
</dbReference>
<evidence type="ECO:0000256" key="2">
    <source>
        <dbReference type="ARBA" id="ARBA00022448"/>
    </source>
</evidence>
<dbReference type="SUPFAM" id="SSF81296">
    <property type="entry name" value="E set domains"/>
    <property type="match status" value="1"/>
</dbReference>
<dbReference type="Pfam" id="PF17655">
    <property type="entry name" value="IRK_C"/>
    <property type="match status" value="1"/>
</dbReference>
<evidence type="ECO:0000256" key="4">
    <source>
        <dbReference type="ARBA" id="ARBA00022692"/>
    </source>
</evidence>
<dbReference type="InterPro" id="IPR041647">
    <property type="entry name" value="IRK_C"/>
</dbReference>
<evidence type="ECO:0000256" key="5">
    <source>
        <dbReference type="ARBA" id="ARBA00022882"/>
    </source>
</evidence>
<dbReference type="GO" id="GO:0005886">
    <property type="term" value="C:plasma membrane"/>
    <property type="evidence" value="ECO:0007669"/>
    <property type="project" value="TreeGrafter"/>
</dbReference>
<evidence type="ECO:0000256" key="11">
    <source>
        <dbReference type="SAM" id="Phobius"/>
    </source>
</evidence>
<keyword evidence="15" id="KW-1185">Reference proteome</keyword>
<dbReference type="STRING" id="762486.SAMN05444411_101860"/>
<keyword evidence="9 11" id="KW-0472">Membrane</keyword>
<dbReference type="InterPro" id="IPR013518">
    <property type="entry name" value="K_chnl_inward-rec_Kir_cyto"/>
</dbReference>
<dbReference type="GO" id="GO:1990573">
    <property type="term" value="P:potassium ion import across plasma membrane"/>
    <property type="evidence" value="ECO:0007669"/>
    <property type="project" value="TreeGrafter"/>
</dbReference>
<sequence>MKRIKDPGFGYSSSKNSQSMINEKGHSNVIHKNKSLSINDTYAYLIDISWFKFFIFVFISYIIVNTIFATIYLLVGIEQITNSTGSKIDDFFNAFFFSAQTITTVGYGGLSPQGFIGNVISTFQALTGLLSFSFITGLLYGRFSKPKAAVKFSNNVVLRDYEGGMAVMFKLMNYRPSIMIDPEVTVIYSNTIKAEDGNFKKDYFRLKLQMDKLKYLTTTWTIVHEIDNDSPFAGMTKAEIKMLDAELYVLIQYHDETFSQQVNQMHSYKADRLLVDVKFKKSFSFDEEGYTVLDHSILSDVEKMN</sequence>
<organism evidence="14 15">
    <name type="scientific">Lutibacter oricola</name>
    <dbReference type="NCBI Taxonomy" id="762486"/>
    <lineage>
        <taxon>Bacteria</taxon>
        <taxon>Pseudomonadati</taxon>
        <taxon>Bacteroidota</taxon>
        <taxon>Flavobacteriia</taxon>
        <taxon>Flavobacteriales</taxon>
        <taxon>Flavobacteriaceae</taxon>
        <taxon>Lutibacter</taxon>
    </lineage>
</organism>
<evidence type="ECO:0000256" key="8">
    <source>
        <dbReference type="ARBA" id="ARBA00023065"/>
    </source>
</evidence>
<evidence type="ECO:0000256" key="6">
    <source>
        <dbReference type="ARBA" id="ARBA00022958"/>
    </source>
</evidence>
<evidence type="ECO:0000256" key="3">
    <source>
        <dbReference type="ARBA" id="ARBA00022538"/>
    </source>
</evidence>
<dbReference type="Proteomes" id="UP000199595">
    <property type="component" value="Unassembled WGS sequence"/>
</dbReference>
<dbReference type="EMBL" id="FNNJ01000001">
    <property type="protein sequence ID" value="SDW49782.1"/>
    <property type="molecule type" value="Genomic_DNA"/>
</dbReference>
<dbReference type="InterPro" id="IPR016449">
    <property type="entry name" value="K_chnl_inward-rec_Kir"/>
</dbReference>
<dbReference type="OrthoDB" id="9813518at2"/>
<protein>
    <submittedName>
        <fullName evidence="14">Inward rectifier potassium channel</fullName>
    </submittedName>
</protein>
<dbReference type="PANTHER" id="PTHR11767">
    <property type="entry name" value="INWARD RECTIFIER POTASSIUM CHANNEL"/>
    <property type="match status" value="1"/>
</dbReference>
<dbReference type="GO" id="GO:0034765">
    <property type="term" value="P:regulation of monoatomic ion transmembrane transport"/>
    <property type="evidence" value="ECO:0007669"/>
    <property type="project" value="TreeGrafter"/>
</dbReference>
<accession>A0A1H2U0N7</accession>
<keyword evidence="4 11" id="KW-0812">Transmembrane</keyword>
<dbReference type="AlphaFoldDB" id="A0A1H2U0N7"/>
<dbReference type="Gene3D" id="2.60.40.1400">
    <property type="entry name" value="G protein-activated inward rectifier potassium channel 1"/>
    <property type="match status" value="1"/>
</dbReference>
<keyword evidence="3" id="KW-0633">Potassium transport</keyword>
<feature type="domain" description="Potassium channel" evidence="12">
    <location>
        <begin position="62"/>
        <end position="139"/>
    </location>
</feature>
<gene>
    <name evidence="14" type="ORF">SAMN05444411_101860</name>
</gene>
<comment type="subcellular location">
    <subcellularLocation>
        <location evidence="1">Membrane</location>
        <topology evidence="1">Multi-pass membrane protein</topology>
    </subcellularLocation>
</comment>
<evidence type="ECO:0000259" key="12">
    <source>
        <dbReference type="Pfam" id="PF07885"/>
    </source>
</evidence>
<dbReference type="PRINTS" id="PR01320">
    <property type="entry name" value="KIRCHANNEL"/>
</dbReference>
<evidence type="ECO:0000259" key="13">
    <source>
        <dbReference type="Pfam" id="PF17655"/>
    </source>
</evidence>
<keyword evidence="2" id="KW-0813">Transport</keyword>